<dbReference type="GeneID" id="28842967"/>
<dbReference type="AlphaFoldDB" id="A0A1B8G9G9"/>
<dbReference type="PANTHER" id="PTHR12354:SF1">
    <property type="entry name" value="INTERFERON-RELATED DEVELOPMENTAL REGULATOR 1"/>
    <property type="match status" value="1"/>
</dbReference>
<dbReference type="InterPro" id="IPR016024">
    <property type="entry name" value="ARM-type_fold"/>
</dbReference>
<dbReference type="EMBL" id="KV460267">
    <property type="protein sequence ID" value="OBT92479.1"/>
    <property type="molecule type" value="Genomic_DNA"/>
</dbReference>
<dbReference type="RefSeq" id="XP_018126212.1">
    <property type="nucleotide sequence ID" value="XM_018278994.2"/>
</dbReference>
<dbReference type="STRING" id="342668.A0A1B8G9G9"/>
<keyword evidence="5" id="KW-1185">Reference proteome</keyword>
<accession>A0A1B8G9G9</accession>
<dbReference type="PANTHER" id="PTHR12354">
    <property type="entry name" value="INTERFERON-RELATED DEVELOPMENTAL REGULATOR"/>
    <property type="match status" value="1"/>
</dbReference>
<evidence type="ECO:0000259" key="3">
    <source>
        <dbReference type="Pfam" id="PF05004"/>
    </source>
</evidence>
<proteinExistence type="inferred from homology"/>
<dbReference type="Proteomes" id="UP000091956">
    <property type="component" value="Unassembled WGS sequence"/>
</dbReference>
<dbReference type="InterPro" id="IPR011989">
    <property type="entry name" value="ARM-like"/>
</dbReference>
<evidence type="ECO:0000313" key="4">
    <source>
        <dbReference type="EMBL" id="OBT92479.1"/>
    </source>
</evidence>
<dbReference type="Gene3D" id="1.25.10.10">
    <property type="entry name" value="Leucine-rich Repeat Variant"/>
    <property type="match status" value="1"/>
</dbReference>
<reference evidence="4 5" key="1">
    <citation type="submission" date="2016-03" db="EMBL/GenBank/DDBJ databases">
        <title>Comparative genomics of Pseudogymnoascus destructans, the fungus causing white-nose syndrome of bats.</title>
        <authorList>
            <person name="Palmer J.M."/>
            <person name="Drees K.P."/>
            <person name="Foster J.T."/>
            <person name="Lindner D.L."/>
        </authorList>
    </citation>
    <scope>NUCLEOTIDE SEQUENCE [LARGE SCALE GENOMIC DNA]</scope>
    <source>
        <strain evidence="4 5">UAMH 10579</strain>
    </source>
</reference>
<dbReference type="Pfam" id="PF05004">
    <property type="entry name" value="IFRD"/>
    <property type="match status" value="1"/>
</dbReference>
<feature type="domain" description="Interferon-related developmental regulator N-terminal" evidence="3">
    <location>
        <begin position="62"/>
        <end position="366"/>
    </location>
</feature>
<feature type="compositionally biased region" description="Low complexity" evidence="2">
    <location>
        <begin position="21"/>
        <end position="43"/>
    </location>
</feature>
<dbReference type="SUPFAM" id="SSF48371">
    <property type="entry name" value="ARM repeat"/>
    <property type="match status" value="1"/>
</dbReference>
<dbReference type="InterPro" id="IPR007701">
    <property type="entry name" value="Interferon-rel_develop_reg_N"/>
</dbReference>
<reference evidence="5" key="2">
    <citation type="journal article" date="2018" name="Nat. Commun.">
        <title>Extreme sensitivity to ultraviolet light in the fungal pathogen causing white-nose syndrome of bats.</title>
        <authorList>
            <person name="Palmer J.M."/>
            <person name="Drees K.P."/>
            <person name="Foster J.T."/>
            <person name="Lindner D.L."/>
        </authorList>
    </citation>
    <scope>NUCLEOTIDE SEQUENCE [LARGE SCALE GENOMIC DNA]</scope>
    <source>
        <strain evidence="5">UAMH 10579</strain>
    </source>
</reference>
<evidence type="ECO:0000313" key="5">
    <source>
        <dbReference type="Proteomes" id="UP000091956"/>
    </source>
</evidence>
<comment type="similarity">
    <text evidence="1">Belongs to the IFRD family.</text>
</comment>
<evidence type="ECO:0000256" key="2">
    <source>
        <dbReference type="SAM" id="MobiDB-lite"/>
    </source>
</evidence>
<organism evidence="4 5">
    <name type="scientific">Pseudogymnoascus verrucosus</name>
    <dbReference type="NCBI Taxonomy" id="342668"/>
    <lineage>
        <taxon>Eukaryota</taxon>
        <taxon>Fungi</taxon>
        <taxon>Dikarya</taxon>
        <taxon>Ascomycota</taxon>
        <taxon>Pezizomycotina</taxon>
        <taxon>Leotiomycetes</taxon>
        <taxon>Thelebolales</taxon>
        <taxon>Thelebolaceae</taxon>
        <taxon>Pseudogymnoascus</taxon>
    </lineage>
</organism>
<evidence type="ECO:0000256" key="1">
    <source>
        <dbReference type="ARBA" id="ARBA00008828"/>
    </source>
</evidence>
<gene>
    <name evidence="4" type="ORF">VE01_09581</name>
</gene>
<feature type="compositionally biased region" description="Basic and acidic residues" evidence="2">
    <location>
        <begin position="1"/>
        <end position="13"/>
    </location>
</feature>
<dbReference type="OrthoDB" id="18978at2759"/>
<feature type="region of interest" description="Disordered" evidence="2">
    <location>
        <begin position="1"/>
        <end position="64"/>
    </location>
</feature>
<protein>
    <recommendedName>
        <fullName evidence="3">Interferon-related developmental regulator N-terminal domain-containing protein</fullName>
    </recommendedName>
</protein>
<dbReference type="InterPro" id="IPR039777">
    <property type="entry name" value="IFRD"/>
</dbReference>
<name>A0A1B8G9G9_9PEZI</name>
<sequence>MRDLRRQALESHKTVSRKAQSKVSSRASSAAGSRASSHAGSRNASRHGSDEEEENLSDSTNWSTNSIDELLSGEGVEDDGTDAWKQTLSVRIEEIIDRKRSSIQGRELAYAVYVHLLTTHYAFDTISSRKSDLLAAFLKSIKAESSEKETQLAIRAIAVTLITSPSDAAYATVFPAIKRIYTSSESIAAKTTAISSLGSVLMYGGAADEATEELLDELLEIIESDGTSIDAADEAPVVVAALESWGFLATSLDDMEDRSEEAIEAFVEQLESTDAAVQIAAGENIALLFEKSYTDREEDDGPPEEIEDEEGFPLDTSLVKRYNVYRQTNQLQHTLRQLAAVSSKSISRKDRKHLHSSFGDILCTVEHPQRGPRYQKAIDQETGKRYGSRMKVKVHGGGSMTIDRWWKLMRLHELRRVLGGGFVVHYEHNEVVFDSLPIMMSLQDD</sequence>